<feature type="domain" description="Polymerase nucleotidyl transferase" evidence="10">
    <location>
        <begin position="27"/>
        <end position="92"/>
    </location>
</feature>
<dbReference type="GO" id="GO:0016779">
    <property type="term" value="F:nucleotidyltransferase activity"/>
    <property type="evidence" value="ECO:0007669"/>
    <property type="project" value="UniProtKB-KW"/>
</dbReference>
<organism evidence="11 12">
    <name type="scientific">Sphaerotilus montanus</name>
    <dbReference type="NCBI Taxonomy" id="522889"/>
    <lineage>
        <taxon>Bacteria</taxon>
        <taxon>Pseudomonadati</taxon>
        <taxon>Pseudomonadota</taxon>
        <taxon>Betaproteobacteria</taxon>
        <taxon>Burkholderiales</taxon>
        <taxon>Sphaerotilaceae</taxon>
        <taxon>Sphaerotilus</taxon>
    </lineage>
</organism>
<gene>
    <name evidence="11" type="ORF">BDD16_002312</name>
</gene>
<dbReference type="InterPro" id="IPR052038">
    <property type="entry name" value="Type-VII_TA_antitoxin"/>
</dbReference>
<dbReference type="EMBL" id="JACCFH010000001">
    <property type="protein sequence ID" value="NYG33326.1"/>
    <property type="molecule type" value="Genomic_DNA"/>
</dbReference>
<dbReference type="RefSeq" id="WP_179634103.1">
    <property type="nucleotide sequence ID" value="NZ_CAXYYM010000044.1"/>
</dbReference>
<evidence type="ECO:0000256" key="9">
    <source>
        <dbReference type="ARBA" id="ARBA00038276"/>
    </source>
</evidence>
<dbReference type="PANTHER" id="PTHR33571">
    <property type="entry name" value="SSL8005 PROTEIN"/>
    <property type="match status" value="1"/>
</dbReference>
<keyword evidence="2" id="KW-1277">Toxin-antitoxin system</keyword>
<comment type="caution">
    <text evidence="11">The sequence shown here is derived from an EMBL/GenBank/DDBJ whole genome shotgun (WGS) entry which is preliminary data.</text>
</comment>
<evidence type="ECO:0000256" key="4">
    <source>
        <dbReference type="ARBA" id="ARBA00022695"/>
    </source>
</evidence>
<dbReference type="InterPro" id="IPR002934">
    <property type="entry name" value="Polymerase_NTP_transf_dom"/>
</dbReference>
<dbReference type="SUPFAM" id="SSF81301">
    <property type="entry name" value="Nucleotidyltransferase"/>
    <property type="match status" value="1"/>
</dbReference>
<dbReference type="InterPro" id="IPR043519">
    <property type="entry name" value="NT_sf"/>
</dbReference>
<keyword evidence="8" id="KW-0460">Magnesium</keyword>
<evidence type="ECO:0000256" key="2">
    <source>
        <dbReference type="ARBA" id="ARBA00022649"/>
    </source>
</evidence>
<proteinExistence type="inferred from homology"/>
<evidence type="ECO:0000313" key="11">
    <source>
        <dbReference type="EMBL" id="NYG33326.1"/>
    </source>
</evidence>
<sequence length="96" mass="10328">MRPSEVLQSHRAAIRGVVAAHRACNARVFGSVLRGLDTEGSDLDILVDPTPETTLMDVAAIQVELEHLLGVSVDVLTPRALPEKFRSTVLAEAMPV</sequence>
<name>A0A7Y9U7B5_9BURK</name>
<dbReference type="AlphaFoldDB" id="A0A7Y9U7B5"/>
<dbReference type="GO" id="GO:0005524">
    <property type="term" value="F:ATP binding"/>
    <property type="evidence" value="ECO:0007669"/>
    <property type="project" value="UniProtKB-KW"/>
</dbReference>
<comment type="similarity">
    <text evidence="9">Belongs to the MntA antitoxin family.</text>
</comment>
<dbReference type="Gene3D" id="3.30.460.10">
    <property type="entry name" value="Beta Polymerase, domain 2"/>
    <property type="match status" value="1"/>
</dbReference>
<evidence type="ECO:0000313" key="12">
    <source>
        <dbReference type="Proteomes" id="UP000518288"/>
    </source>
</evidence>
<accession>A0A7Y9U7B5</accession>
<dbReference type="Proteomes" id="UP000518288">
    <property type="component" value="Unassembled WGS sequence"/>
</dbReference>
<evidence type="ECO:0000256" key="7">
    <source>
        <dbReference type="ARBA" id="ARBA00022840"/>
    </source>
</evidence>
<comment type="cofactor">
    <cofactor evidence="1">
        <name>Mg(2+)</name>
        <dbReference type="ChEBI" id="CHEBI:18420"/>
    </cofactor>
</comment>
<dbReference type="CDD" id="cd05403">
    <property type="entry name" value="NT_KNTase_like"/>
    <property type="match status" value="1"/>
</dbReference>
<evidence type="ECO:0000256" key="1">
    <source>
        <dbReference type="ARBA" id="ARBA00001946"/>
    </source>
</evidence>
<keyword evidence="12" id="KW-1185">Reference proteome</keyword>
<evidence type="ECO:0000259" key="10">
    <source>
        <dbReference type="Pfam" id="PF01909"/>
    </source>
</evidence>
<keyword evidence="7" id="KW-0067">ATP-binding</keyword>
<keyword evidence="4" id="KW-0548">Nucleotidyltransferase</keyword>
<protein>
    <recommendedName>
        <fullName evidence="10">Polymerase nucleotidyl transferase domain-containing protein</fullName>
    </recommendedName>
</protein>
<evidence type="ECO:0000256" key="8">
    <source>
        <dbReference type="ARBA" id="ARBA00022842"/>
    </source>
</evidence>
<evidence type="ECO:0000256" key="3">
    <source>
        <dbReference type="ARBA" id="ARBA00022679"/>
    </source>
</evidence>
<keyword evidence="6" id="KW-0547">Nucleotide-binding</keyword>
<dbReference type="PANTHER" id="PTHR33571:SF12">
    <property type="entry name" value="BSL3053 PROTEIN"/>
    <property type="match status" value="1"/>
</dbReference>
<dbReference type="Pfam" id="PF01909">
    <property type="entry name" value="NTP_transf_2"/>
    <property type="match status" value="1"/>
</dbReference>
<evidence type="ECO:0000256" key="5">
    <source>
        <dbReference type="ARBA" id="ARBA00022723"/>
    </source>
</evidence>
<keyword evidence="5" id="KW-0479">Metal-binding</keyword>
<reference evidence="11 12" key="1">
    <citation type="submission" date="2020-07" db="EMBL/GenBank/DDBJ databases">
        <title>Genomic Encyclopedia of Archaeal and Bacterial Type Strains, Phase II (KMG-II): from individual species to whole genera.</title>
        <authorList>
            <person name="Goeker M."/>
        </authorList>
    </citation>
    <scope>NUCLEOTIDE SEQUENCE [LARGE SCALE GENOMIC DNA]</scope>
    <source>
        <strain evidence="11 12">DSM 21226</strain>
    </source>
</reference>
<evidence type="ECO:0000256" key="6">
    <source>
        <dbReference type="ARBA" id="ARBA00022741"/>
    </source>
</evidence>
<dbReference type="GO" id="GO:0046872">
    <property type="term" value="F:metal ion binding"/>
    <property type="evidence" value="ECO:0007669"/>
    <property type="project" value="UniProtKB-KW"/>
</dbReference>
<keyword evidence="3" id="KW-0808">Transferase</keyword>